<accession>A0A381L3S1</accession>
<dbReference type="AlphaFoldDB" id="A0A381L3S1"/>
<feature type="region of interest" description="Disordered" evidence="1">
    <location>
        <begin position="1"/>
        <end position="35"/>
    </location>
</feature>
<sequence>MPRSRQDRKDPSSAVHKSKAVSQMKHSATKHDTHEPKIPTNLQQLLLNIFKDSFPQVLASGSLPSVLQEIKGALYKRDFQRAFETQEYLEAYAVRWSPSRALCYQTILAETKEYLSDIFPCLAPDQAQCAMEAKTSHESRVAVLCVGGGAAEAVAFGGFIRYSKQASKNQWRESKEYPAQSLDCPLNADTTSAPIEVRLVDRAPWQNVIHELNQSLMEPPKTSKYTTASSRGNNRPMLDRSDLCINFHQVDVLSMSAQQIAQLTGRKPILVTFFFTLNELYSHSVSSTTKLLLDLTASLQKNSILLVVDSPGSYSETNIGADTKKYPIHWLLDYCLLQTPSRESENMPPHWTKIMSHESTWFRVPEALRYPIPLENMRYQIHIYRKT</sequence>
<proteinExistence type="predicted"/>
<gene>
    <name evidence="2" type="ORF">BGT96224V2_LOCUS1731</name>
</gene>
<organism evidence="2">
    <name type="scientific">Blumeria graminis f. sp. tritici 96224</name>
    <dbReference type="NCBI Taxonomy" id="1268274"/>
    <lineage>
        <taxon>Eukaryota</taxon>
        <taxon>Fungi</taxon>
        <taxon>Dikarya</taxon>
        <taxon>Ascomycota</taxon>
        <taxon>Pezizomycotina</taxon>
        <taxon>Leotiomycetes</taxon>
        <taxon>Erysiphales</taxon>
        <taxon>Erysiphaceae</taxon>
        <taxon>Blumeria</taxon>
    </lineage>
</organism>
<dbReference type="OrthoDB" id="6419443at2759"/>
<dbReference type="Pfam" id="PF11312">
    <property type="entry name" value="Methyltransf_34"/>
    <property type="match status" value="1"/>
</dbReference>
<protein>
    <submittedName>
        <fullName evidence="2">Bgt-787</fullName>
    </submittedName>
</protein>
<dbReference type="EMBL" id="UIGY01000025">
    <property type="protein sequence ID" value="SUZ08548.1"/>
    <property type="molecule type" value="Genomic_DNA"/>
</dbReference>
<dbReference type="InterPro" id="IPR021463">
    <property type="entry name" value="Methyltransf_34"/>
</dbReference>
<feature type="compositionally biased region" description="Basic and acidic residues" evidence="1">
    <location>
        <begin position="1"/>
        <end position="11"/>
    </location>
</feature>
<reference evidence="2" key="1">
    <citation type="submission" date="2018-07" db="EMBL/GenBank/DDBJ databases">
        <authorList>
            <person name="Quirk P.G."/>
            <person name="Krulwich T.A."/>
        </authorList>
    </citation>
    <scope>NUCLEOTIDE SEQUENCE</scope>
    <source>
        <strain evidence="2">96224</strain>
    </source>
</reference>
<name>A0A381L3S1_BLUGR</name>
<evidence type="ECO:0000313" key="2">
    <source>
        <dbReference type="EMBL" id="SUZ08548.1"/>
    </source>
</evidence>
<evidence type="ECO:0000256" key="1">
    <source>
        <dbReference type="SAM" id="MobiDB-lite"/>
    </source>
</evidence>